<dbReference type="CDD" id="cd03469">
    <property type="entry name" value="Rieske_RO_Alpha_N"/>
    <property type="match status" value="1"/>
</dbReference>
<dbReference type="GO" id="GO:0016491">
    <property type="term" value="F:oxidoreductase activity"/>
    <property type="evidence" value="ECO:0007669"/>
    <property type="project" value="UniProtKB-KW"/>
</dbReference>
<dbReference type="SUPFAM" id="SSF55961">
    <property type="entry name" value="Bet v1-like"/>
    <property type="match status" value="1"/>
</dbReference>
<dbReference type="AlphaFoldDB" id="A0A371BFE7"/>
<evidence type="ECO:0000256" key="3">
    <source>
        <dbReference type="ARBA" id="ARBA00022723"/>
    </source>
</evidence>
<name>A0A371BFE7_9SPHN</name>
<evidence type="ECO:0000313" key="9">
    <source>
        <dbReference type="Proteomes" id="UP000263833"/>
    </source>
</evidence>
<dbReference type="InterPro" id="IPR015879">
    <property type="entry name" value="Ring_hydroxy_dOase_asu_C_dom"/>
</dbReference>
<evidence type="ECO:0000256" key="4">
    <source>
        <dbReference type="ARBA" id="ARBA00023002"/>
    </source>
</evidence>
<evidence type="ECO:0000256" key="1">
    <source>
        <dbReference type="ARBA" id="ARBA00001962"/>
    </source>
</evidence>
<dbReference type="PANTHER" id="PTHR43756:SF5">
    <property type="entry name" value="CHOLINE MONOOXYGENASE, CHLOROPLASTIC"/>
    <property type="match status" value="1"/>
</dbReference>
<dbReference type="Pfam" id="PF00848">
    <property type="entry name" value="Ring_hydroxyl_A"/>
    <property type="match status" value="1"/>
</dbReference>
<comment type="caution">
    <text evidence="8">The sequence shown here is derived from an EMBL/GenBank/DDBJ whole genome shotgun (WGS) entry which is preliminary data.</text>
</comment>
<keyword evidence="2" id="KW-0001">2Fe-2S</keyword>
<dbReference type="PANTHER" id="PTHR43756">
    <property type="entry name" value="CHOLINE MONOOXYGENASE, CHLOROPLASTIC"/>
    <property type="match status" value="1"/>
</dbReference>
<evidence type="ECO:0000256" key="5">
    <source>
        <dbReference type="ARBA" id="ARBA00023004"/>
    </source>
</evidence>
<dbReference type="InterPro" id="IPR001663">
    <property type="entry name" value="Rng_hydr_dOase-A"/>
</dbReference>
<accession>A0A371BFE7</accession>
<dbReference type="Gene3D" id="2.102.10.10">
    <property type="entry name" value="Rieske [2Fe-2S] iron-sulphur domain"/>
    <property type="match status" value="1"/>
</dbReference>
<organism evidence="8 9">
    <name type="scientific">Sphingorhabdus pulchriflava</name>
    <dbReference type="NCBI Taxonomy" id="2292257"/>
    <lineage>
        <taxon>Bacteria</taxon>
        <taxon>Pseudomonadati</taxon>
        <taxon>Pseudomonadota</taxon>
        <taxon>Alphaproteobacteria</taxon>
        <taxon>Sphingomonadales</taxon>
        <taxon>Sphingomonadaceae</taxon>
        <taxon>Sphingorhabdus</taxon>
    </lineage>
</organism>
<dbReference type="RefSeq" id="WP_115547874.1">
    <property type="nucleotide sequence ID" value="NZ_QRGP01000001.1"/>
</dbReference>
<dbReference type="PROSITE" id="PS51296">
    <property type="entry name" value="RIESKE"/>
    <property type="match status" value="1"/>
</dbReference>
<comment type="cofactor">
    <cofactor evidence="1">
        <name>Fe cation</name>
        <dbReference type="ChEBI" id="CHEBI:24875"/>
    </cofactor>
</comment>
<reference evidence="9" key="1">
    <citation type="submission" date="2018-08" db="EMBL/GenBank/DDBJ databases">
        <authorList>
            <person name="Kim S.-J."/>
            <person name="Jung G.-Y."/>
        </authorList>
    </citation>
    <scope>NUCLEOTIDE SEQUENCE [LARGE SCALE GENOMIC DNA]</scope>
    <source>
        <strain evidence="9">GY_G</strain>
    </source>
</reference>
<dbReference type="Gene3D" id="3.90.380.10">
    <property type="entry name" value="Naphthalene 1,2-dioxygenase Alpha Subunit, Chain A, domain 1"/>
    <property type="match status" value="2"/>
</dbReference>
<keyword evidence="3" id="KW-0479">Metal-binding</keyword>
<keyword evidence="4" id="KW-0560">Oxidoreductase</keyword>
<proteinExistence type="predicted"/>
<evidence type="ECO:0000256" key="6">
    <source>
        <dbReference type="ARBA" id="ARBA00023014"/>
    </source>
</evidence>
<protein>
    <recommendedName>
        <fullName evidence="7">Rieske domain-containing protein</fullName>
    </recommendedName>
</protein>
<dbReference type="GO" id="GO:0005506">
    <property type="term" value="F:iron ion binding"/>
    <property type="evidence" value="ECO:0007669"/>
    <property type="project" value="InterPro"/>
</dbReference>
<dbReference type="InterPro" id="IPR036922">
    <property type="entry name" value="Rieske_2Fe-2S_sf"/>
</dbReference>
<evidence type="ECO:0000259" key="7">
    <source>
        <dbReference type="PROSITE" id="PS51296"/>
    </source>
</evidence>
<evidence type="ECO:0000256" key="2">
    <source>
        <dbReference type="ARBA" id="ARBA00022714"/>
    </source>
</evidence>
<dbReference type="OrthoDB" id="7458380at2"/>
<evidence type="ECO:0000313" key="8">
    <source>
        <dbReference type="EMBL" id="RDV06319.1"/>
    </source>
</evidence>
<dbReference type="EMBL" id="QRGP01000001">
    <property type="protein sequence ID" value="RDV06319.1"/>
    <property type="molecule type" value="Genomic_DNA"/>
</dbReference>
<dbReference type="Proteomes" id="UP000263833">
    <property type="component" value="Unassembled WGS sequence"/>
</dbReference>
<gene>
    <name evidence="8" type="ORF">DXH95_02470</name>
</gene>
<dbReference type="SUPFAM" id="SSF50022">
    <property type="entry name" value="ISP domain"/>
    <property type="match status" value="1"/>
</dbReference>
<keyword evidence="6" id="KW-0411">Iron-sulfur</keyword>
<sequence length="391" mass="44558">MYYTEERRRDLATRLFELVKQGGTDLADDFLEYDLSIYSDPALAVTERDRIFERLPMMAMHGAQLGGPGGYAIVKLNRSTALVTRAKDGSLKAFLNICRHRGAQLVPDGNGKKPLFTCPYHGWTYSADGTLKAITFPDTYGQKPCDDLNLIALPVEERHGFIWIVENPAGQIDVAKHLGPGMDKAMAEYRFDSWSCYRSEIFEFPQNWKVMMDGLIDGYHVQFLHGATINPYFYPNMLGTQLHGRHALWGNPRRRIDEIVDTDPGSVELQRYVIFGNVITPNSALVLHPHHVEYWTAYQHPDDVGRSYLHLRYLTPHPVEDDKGHEIMAKNWHIATSAIINEDVPVGNSIQRSASSSHCGKARLGRNEIINQLFHRTYREYMGLDQLEKPE</sequence>
<dbReference type="Pfam" id="PF00355">
    <property type="entry name" value="Rieske"/>
    <property type="match status" value="1"/>
</dbReference>
<keyword evidence="9" id="KW-1185">Reference proteome</keyword>
<dbReference type="InterPro" id="IPR017941">
    <property type="entry name" value="Rieske_2Fe-2S"/>
</dbReference>
<keyword evidence="5" id="KW-0408">Iron</keyword>
<dbReference type="PRINTS" id="PR00090">
    <property type="entry name" value="RNGDIOXGNASE"/>
</dbReference>
<feature type="domain" description="Rieske" evidence="7">
    <location>
        <begin position="68"/>
        <end position="164"/>
    </location>
</feature>
<dbReference type="GO" id="GO:0051537">
    <property type="term" value="F:2 iron, 2 sulfur cluster binding"/>
    <property type="evidence" value="ECO:0007669"/>
    <property type="project" value="UniProtKB-KW"/>
</dbReference>